<evidence type="ECO:0000256" key="1">
    <source>
        <dbReference type="SAM" id="Phobius"/>
    </source>
</evidence>
<dbReference type="Proteomes" id="UP001281614">
    <property type="component" value="Unassembled WGS sequence"/>
</dbReference>
<gene>
    <name evidence="2" type="ORF">CKAH01_15451</name>
</gene>
<evidence type="ECO:0000313" key="2">
    <source>
        <dbReference type="EMBL" id="KAK2766573.1"/>
    </source>
</evidence>
<protein>
    <submittedName>
        <fullName evidence="2">Cytochrome p450</fullName>
    </submittedName>
</protein>
<comment type="caution">
    <text evidence="2">The sequence shown here is derived from an EMBL/GenBank/DDBJ whole genome shotgun (WGS) entry which is preliminary data.</text>
</comment>
<feature type="transmembrane region" description="Helical" evidence="1">
    <location>
        <begin position="53"/>
        <end position="75"/>
    </location>
</feature>
<dbReference type="EMBL" id="VYYT01000122">
    <property type="protein sequence ID" value="KAK2766573.1"/>
    <property type="molecule type" value="Genomic_DNA"/>
</dbReference>
<name>A0AAE0DAF4_COLKA</name>
<keyword evidence="1" id="KW-0812">Transmembrane</keyword>
<proteinExistence type="predicted"/>
<keyword evidence="3" id="KW-1185">Reference proteome</keyword>
<keyword evidence="1" id="KW-1133">Transmembrane helix</keyword>
<keyword evidence="1" id="KW-0472">Membrane</keyword>
<organism evidence="2 3">
    <name type="scientific">Colletotrichum kahawae</name>
    <name type="common">Coffee berry disease fungus</name>
    <dbReference type="NCBI Taxonomy" id="34407"/>
    <lineage>
        <taxon>Eukaryota</taxon>
        <taxon>Fungi</taxon>
        <taxon>Dikarya</taxon>
        <taxon>Ascomycota</taxon>
        <taxon>Pezizomycotina</taxon>
        <taxon>Sordariomycetes</taxon>
        <taxon>Hypocreomycetidae</taxon>
        <taxon>Glomerellales</taxon>
        <taxon>Glomerellaceae</taxon>
        <taxon>Colletotrichum</taxon>
        <taxon>Colletotrichum gloeosporioides species complex</taxon>
    </lineage>
</organism>
<dbReference type="AlphaFoldDB" id="A0AAE0DAF4"/>
<accession>A0AAE0DAF4</accession>
<reference evidence="2" key="1">
    <citation type="submission" date="2023-02" db="EMBL/GenBank/DDBJ databases">
        <title>Colletotrichum kahawae CIFC_Que2 genome sequencing and assembly.</title>
        <authorList>
            <person name="Baroncelli R."/>
        </authorList>
    </citation>
    <scope>NUCLEOTIDE SEQUENCE</scope>
    <source>
        <strain evidence="2">CIFC_Que2</strain>
    </source>
</reference>
<evidence type="ECO:0000313" key="3">
    <source>
        <dbReference type="Proteomes" id="UP001281614"/>
    </source>
</evidence>
<sequence length="181" mass="19955">MAETLYQLPVQSLLLHWFNGRRMNKVLMGTFNDSAPKPLPNVFEPGPNVISKASASALMLALSCIIWVTIYRLYFSSIAKFPGPKLAALTGLKPYDKLKRSENRLGIPGATFSKARHELHKIRRAAISLSFAKSRSREQTGDIQTLMETFSRRLTSEYAGTGRVISTPSGGAALPPTTSWT</sequence>